<feature type="region of interest" description="Disordered" evidence="1">
    <location>
        <begin position="83"/>
        <end position="283"/>
    </location>
</feature>
<dbReference type="Proteomes" id="UP000199114">
    <property type="component" value="Unassembled WGS sequence"/>
</dbReference>
<sequence length="283" mass="29572">MTEHQDHDATTDGSTNDLEGIEETADLEALEAPAGALASGTLPLVGGGLLLVAAVRSLIANRRRAIPLAIVGSGLIGIGLRNRRSSDESTEGGPPEVEEGTDGKETSDQATAAANRVDSGRESETQPDGEISEEPEIDDAVDSGSQIEFTDEPDEDASRSRPNLGADEEEPRHETESDGVEVDVSDPAMADEVSEATGPSPEQAQPTQTADTEPEESPAEDASGMKVEPPDEDESESAESEGDAGDGENDGDTDRENDGDTDRENDGDADRENADGESAENDR</sequence>
<keyword evidence="2" id="KW-1133">Transmembrane helix</keyword>
<dbReference type="STRING" id="1186196.SAMN04489841_3307"/>
<dbReference type="EMBL" id="FOFD01000004">
    <property type="protein sequence ID" value="SER21381.1"/>
    <property type="molecule type" value="Genomic_DNA"/>
</dbReference>
<keyword evidence="4" id="KW-1185">Reference proteome</keyword>
<feature type="compositionally biased region" description="Basic and acidic residues" evidence="1">
    <location>
        <begin position="252"/>
        <end position="283"/>
    </location>
</feature>
<evidence type="ECO:0000256" key="1">
    <source>
        <dbReference type="SAM" id="MobiDB-lite"/>
    </source>
</evidence>
<feature type="compositionally biased region" description="Acidic residues" evidence="1">
    <location>
        <begin position="230"/>
        <end position="251"/>
    </location>
</feature>
<feature type="transmembrane region" description="Helical" evidence="2">
    <location>
        <begin position="34"/>
        <end position="55"/>
    </location>
</feature>
<dbReference type="RefSeq" id="WP_245742129.1">
    <property type="nucleotide sequence ID" value="NZ_FOFD01000004.1"/>
</dbReference>
<organism evidence="3 4">
    <name type="scientific">Natrinema salaciae</name>
    <dbReference type="NCBI Taxonomy" id="1186196"/>
    <lineage>
        <taxon>Archaea</taxon>
        <taxon>Methanobacteriati</taxon>
        <taxon>Methanobacteriota</taxon>
        <taxon>Stenosarchaea group</taxon>
        <taxon>Halobacteria</taxon>
        <taxon>Halobacteriales</taxon>
        <taxon>Natrialbaceae</taxon>
        <taxon>Natrinema</taxon>
    </lineage>
</organism>
<dbReference type="AlphaFoldDB" id="A0A1H9MCR4"/>
<gene>
    <name evidence="3" type="ORF">SAMN04489841_3307</name>
</gene>
<feature type="compositionally biased region" description="Acidic residues" evidence="1">
    <location>
        <begin position="125"/>
        <end position="141"/>
    </location>
</feature>
<evidence type="ECO:0000313" key="3">
    <source>
        <dbReference type="EMBL" id="SER21381.1"/>
    </source>
</evidence>
<reference evidence="4" key="1">
    <citation type="submission" date="2016-10" db="EMBL/GenBank/DDBJ databases">
        <authorList>
            <person name="Varghese N."/>
            <person name="Submissions S."/>
        </authorList>
    </citation>
    <scope>NUCLEOTIDE SEQUENCE [LARGE SCALE GENOMIC DNA]</scope>
    <source>
        <strain evidence="4">DSM 25055</strain>
    </source>
</reference>
<keyword evidence="2" id="KW-0812">Transmembrane</keyword>
<accession>A0A1H9MCR4</accession>
<proteinExistence type="predicted"/>
<feature type="compositionally biased region" description="Polar residues" evidence="1">
    <location>
        <begin position="200"/>
        <end position="211"/>
    </location>
</feature>
<evidence type="ECO:0000256" key="2">
    <source>
        <dbReference type="SAM" id="Phobius"/>
    </source>
</evidence>
<evidence type="ECO:0000313" key="4">
    <source>
        <dbReference type="Proteomes" id="UP000199114"/>
    </source>
</evidence>
<keyword evidence="2" id="KW-0472">Membrane</keyword>
<protein>
    <submittedName>
        <fullName evidence="3">Uncharacterized protein</fullName>
    </submittedName>
</protein>
<name>A0A1H9MCR4_9EURY</name>